<organism evidence="1 2">
    <name type="scientific">Cronobacter condimenti 1330</name>
    <dbReference type="NCBI Taxonomy" id="1073999"/>
    <lineage>
        <taxon>Bacteria</taxon>
        <taxon>Pseudomonadati</taxon>
        <taxon>Pseudomonadota</taxon>
        <taxon>Gammaproteobacteria</taxon>
        <taxon>Enterobacterales</taxon>
        <taxon>Enterobacteriaceae</taxon>
        <taxon>Cronobacter</taxon>
    </lineage>
</organism>
<name>K8ADC3_9ENTR</name>
<protein>
    <submittedName>
        <fullName evidence="1">Uncharacterized protein</fullName>
    </submittedName>
</protein>
<proteinExistence type="predicted"/>
<dbReference type="AlphaFoldDB" id="K8ADC3"/>
<evidence type="ECO:0000313" key="1">
    <source>
        <dbReference type="EMBL" id="CCJ72267.1"/>
    </source>
</evidence>
<evidence type="ECO:0000313" key="2">
    <source>
        <dbReference type="Proteomes" id="UP000009340"/>
    </source>
</evidence>
<sequence>MAQKEVFYRRNSGRMSAQAAEMAEGADCSGGRQHVKLPLKVS</sequence>
<gene>
    <name evidence="1" type="ORF">BN137_1632</name>
</gene>
<accession>K8ADC3</accession>
<dbReference type="Proteomes" id="UP000009340">
    <property type="component" value="Unassembled WGS sequence"/>
</dbReference>
<reference evidence="1" key="1">
    <citation type="submission" date="2012-07" db="EMBL/GenBank/DDBJ databases">
        <authorList>
            <person name="Cummings C."/>
        </authorList>
    </citation>
    <scope>NUCLEOTIDE SEQUENCE</scope>
    <source>
        <strain evidence="1">1330</strain>
    </source>
</reference>
<comment type="caution">
    <text evidence="1">The sequence shown here is derived from an EMBL/GenBank/DDBJ whole genome shotgun (WGS) entry which is preliminary data.</text>
</comment>
<dbReference type="EMBL" id="CAKW01000063">
    <property type="protein sequence ID" value="CCJ72267.1"/>
    <property type="molecule type" value="Genomic_DNA"/>
</dbReference>